<protein>
    <recommendedName>
        <fullName evidence="3">Bacteriocin</fullName>
    </recommendedName>
</protein>
<organism evidence="1 2">
    <name type="scientific">Chryseobacterium arthrosphaerae</name>
    <dbReference type="NCBI Taxonomy" id="651561"/>
    <lineage>
        <taxon>Bacteria</taxon>
        <taxon>Pseudomonadati</taxon>
        <taxon>Bacteroidota</taxon>
        <taxon>Flavobacteriia</taxon>
        <taxon>Flavobacteriales</taxon>
        <taxon>Weeksellaceae</taxon>
        <taxon>Chryseobacterium group</taxon>
        <taxon>Chryseobacterium</taxon>
    </lineage>
</organism>
<keyword evidence="2" id="KW-1185">Reference proteome</keyword>
<accession>A0ABU7QVK2</accession>
<dbReference type="RefSeq" id="WP_165602573.1">
    <property type="nucleotide sequence ID" value="NZ_CP033811.1"/>
</dbReference>
<evidence type="ECO:0008006" key="3">
    <source>
        <dbReference type="Google" id="ProtNLM"/>
    </source>
</evidence>
<dbReference type="EMBL" id="JAZGJU010000005">
    <property type="protein sequence ID" value="MEE6126450.1"/>
    <property type="molecule type" value="Genomic_DNA"/>
</dbReference>
<evidence type="ECO:0000313" key="1">
    <source>
        <dbReference type="EMBL" id="MEE6126450.1"/>
    </source>
</evidence>
<reference evidence="1 2" key="1">
    <citation type="submission" date="2024-01" db="EMBL/GenBank/DDBJ databases">
        <title>Whole genome of Chryseobacterium arthrosphaerae NNCa 2741.</title>
        <authorList>
            <person name="Boriskina E.V."/>
            <person name="Gordinskaya N.A."/>
            <person name="Kropotov V.S."/>
            <person name="Alekseeva A.E."/>
            <person name="Makhova M.A."/>
            <person name="Kryazhev D.V."/>
            <person name="Shkurkina I.S."/>
        </authorList>
    </citation>
    <scope>NUCLEOTIDE SEQUENCE [LARGE SCALE GENOMIC DNA]</scope>
    <source>
        <strain evidence="1 2">NNCa 2741</strain>
    </source>
</reference>
<proteinExistence type="predicted"/>
<sequence length="57" mass="6332">MKTKIKAQKLTRDQQKNILGSGPISYGCSGCCLWSNQDGVRTCIGYYPPNRDCTCMV</sequence>
<dbReference type="PROSITE" id="PS51257">
    <property type="entry name" value="PROKAR_LIPOPROTEIN"/>
    <property type="match status" value="1"/>
</dbReference>
<comment type="caution">
    <text evidence="1">The sequence shown here is derived from an EMBL/GenBank/DDBJ whole genome shotgun (WGS) entry which is preliminary data.</text>
</comment>
<dbReference type="Proteomes" id="UP001350005">
    <property type="component" value="Unassembled WGS sequence"/>
</dbReference>
<gene>
    <name evidence="1" type="ORF">V2E39_03495</name>
</gene>
<evidence type="ECO:0000313" key="2">
    <source>
        <dbReference type="Proteomes" id="UP001350005"/>
    </source>
</evidence>
<name>A0ABU7QVK2_9FLAO</name>